<protein>
    <submittedName>
        <fullName evidence="1">30183_t:CDS:1</fullName>
    </submittedName>
</protein>
<feature type="non-terminal residue" evidence="1">
    <location>
        <position position="1"/>
    </location>
</feature>
<accession>A0ACA9PT02</accession>
<name>A0ACA9PT02_9GLOM</name>
<proteinExistence type="predicted"/>
<organism evidence="1 2">
    <name type="scientific">Racocetra persica</name>
    <dbReference type="NCBI Taxonomy" id="160502"/>
    <lineage>
        <taxon>Eukaryota</taxon>
        <taxon>Fungi</taxon>
        <taxon>Fungi incertae sedis</taxon>
        <taxon>Mucoromycota</taxon>
        <taxon>Glomeromycotina</taxon>
        <taxon>Glomeromycetes</taxon>
        <taxon>Diversisporales</taxon>
        <taxon>Gigasporaceae</taxon>
        <taxon>Racocetra</taxon>
    </lineage>
</organism>
<evidence type="ECO:0000313" key="1">
    <source>
        <dbReference type="EMBL" id="CAG8723898.1"/>
    </source>
</evidence>
<evidence type="ECO:0000313" key="2">
    <source>
        <dbReference type="Proteomes" id="UP000789920"/>
    </source>
</evidence>
<gene>
    <name evidence="1" type="ORF">RPERSI_LOCUS11533</name>
</gene>
<dbReference type="EMBL" id="CAJVQC010023790">
    <property type="protein sequence ID" value="CAG8723898.1"/>
    <property type="molecule type" value="Genomic_DNA"/>
</dbReference>
<dbReference type="Proteomes" id="UP000789920">
    <property type="component" value="Unassembled WGS sequence"/>
</dbReference>
<reference evidence="1" key="1">
    <citation type="submission" date="2021-06" db="EMBL/GenBank/DDBJ databases">
        <authorList>
            <person name="Kallberg Y."/>
            <person name="Tangrot J."/>
            <person name="Rosling A."/>
        </authorList>
    </citation>
    <scope>NUCLEOTIDE SEQUENCE</scope>
    <source>
        <strain evidence="1">MA461A</strain>
    </source>
</reference>
<keyword evidence="2" id="KW-1185">Reference proteome</keyword>
<comment type="caution">
    <text evidence="1">The sequence shown here is derived from an EMBL/GenBank/DDBJ whole genome shotgun (WGS) entry which is preliminary data.</text>
</comment>
<sequence length="61" mass="7011">VPWDLKYSSKLTPSLWWVLLKMTFSGIDYLYSNGSENKTEIVNPTENNIMMALQNVVDLSD</sequence>